<organism evidence="2 3">
    <name type="scientific">Vigna unguiculata</name>
    <name type="common">Cowpea</name>
    <dbReference type="NCBI Taxonomy" id="3917"/>
    <lineage>
        <taxon>Eukaryota</taxon>
        <taxon>Viridiplantae</taxon>
        <taxon>Streptophyta</taxon>
        <taxon>Embryophyta</taxon>
        <taxon>Tracheophyta</taxon>
        <taxon>Spermatophyta</taxon>
        <taxon>Magnoliopsida</taxon>
        <taxon>eudicotyledons</taxon>
        <taxon>Gunneridae</taxon>
        <taxon>Pentapetalae</taxon>
        <taxon>rosids</taxon>
        <taxon>fabids</taxon>
        <taxon>Fabales</taxon>
        <taxon>Fabaceae</taxon>
        <taxon>Papilionoideae</taxon>
        <taxon>50 kb inversion clade</taxon>
        <taxon>NPAAA clade</taxon>
        <taxon>indigoferoid/millettioid clade</taxon>
        <taxon>Phaseoleae</taxon>
        <taxon>Vigna</taxon>
    </lineage>
</organism>
<reference evidence="2 3" key="1">
    <citation type="submission" date="2019-04" db="EMBL/GenBank/DDBJ databases">
        <title>An improved genome assembly and genetic linkage map for asparagus bean, Vigna unguiculata ssp. sesquipedialis.</title>
        <authorList>
            <person name="Xia Q."/>
            <person name="Zhang R."/>
            <person name="Dong Y."/>
        </authorList>
    </citation>
    <scope>NUCLEOTIDE SEQUENCE [LARGE SCALE GENOMIC DNA]</scope>
    <source>
        <tissue evidence="2">Leaf</tissue>
    </source>
</reference>
<evidence type="ECO:0000256" key="1">
    <source>
        <dbReference type="SAM" id="MobiDB-lite"/>
    </source>
</evidence>
<sequence>MWHSPKNREVIKQERILTQLLAQTRGFPRSSELPSPKRELEERNKELSLRQELSKMALA</sequence>
<dbReference type="EMBL" id="CP039353">
    <property type="protein sequence ID" value="QCE06015.1"/>
    <property type="molecule type" value="Genomic_DNA"/>
</dbReference>
<dbReference type="AlphaFoldDB" id="A0A4D6N1R1"/>
<dbReference type="Proteomes" id="UP000501690">
    <property type="component" value="Linkage Group LG9"/>
</dbReference>
<evidence type="ECO:0000313" key="2">
    <source>
        <dbReference type="EMBL" id="QCE06015.1"/>
    </source>
</evidence>
<keyword evidence="3" id="KW-1185">Reference proteome</keyword>
<feature type="compositionally biased region" description="Basic and acidic residues" evidence="1">
    <location>
        <begin position="35"/>
        <end position="53"/>
    </location>
</feature>
<gene>
    <name evidence="2" type="ORF">DEO72_LG9g1024</name>
</gene>
<protein>
    <submittedName>
        <fullName evidence="2">Uncharacterized protein</fullName>
    </submittedName>
</protein>
<feature type="region of interest" description="Disordered" evidence="1">
    <location>
        <begin position="23"/>
        <end position="59"/>
    </location>
</feature>
<accession>A0A4D6N1R1</accession>
<proteinExistence type="predicted"/>
<name>A0A4D6N1R1_VIGUN</name>
<evidence type="ECO:0000313" key="3">
    <source>
        <dbReference type="Proteomes" id="UP000501690"/>
    </source>
</evidence>